<feature type="transmembrane region" description="Helical" evidence="1">
    <location>
        <begin position="18"/>
        <end position="35"/>
    </location>
</feature>
<accession>A0A6N3Z4P5</accession>
<feature type="transmembrane region" description="Helical" evidence="1">
    <location>
        <begin position="41"/>
        <end position="65"/>
    </location>
</feature>
<evidence type="ECO:0000313" key="3">
    <source>
        <dbReference type="Proteomes" id="UP000435323"/>
    </source>
</evidence>
<dbReference type="RefSeq" id="WP_155658057.1">
    <property type="nucleotide sequence ID" value="NZ_WOBO01000015.1"/>
</dbReference>
<organism evidence="2 3">
    <name type="scientific">Aliivibrio fischeri</name>
    <name type="common">Vibrio fischeri</name>
    <dbReference type="NCBI Taxonomy" id="668"/>
    <lineage>
        <taxon>Bacteria</taxon>
        <taxon>Pseudomonadati</taxon>
        <taxon>Pseudomonadota</taxon>
        <taxon>Gammaproteobacteria</taxon>
        <taxon>Vibrionales</taxon>
        <taxon>Vibrionaceae</taxon>
        <taxon>Aliivibrio</taxon>
    </lineage>
</organism>
<evidence type="ECO:0000313" key="2">
    <source>
        <dbReference type="EMBL" id="MUK46404.1"/>
    </source>
</evidence>
<evidence type="ECO:0000256" key="1">
    <source>
        <dbReference type="SAM" id="Phobius"/>
    </source>
</evidence>
<gene>
    <name evidence="2" type="ORF">GNP77_13535</name>
</gene>
<proteinExistence type="predicted"/>
<keyword evidence="1" id="KW-0812">Transmembrane</keyword>
<protein>
    <submittedName>
        <fullName evidence="2">Uncharacterized protein</fullName>
    </submittedName>
</protein>
<dbReference type="Proteomes" id="UP000435323">
    <property type="component" value="Unassembled WGS sequence"/>
</dbReference>
<reference evidence="2 3" key="1">
    <citation type="submission" date="2019-11" db="EMBL/GenBank/DDBJ databases">
        <title>Using colonization assays and comparative genomics to discover symbiosis behaviors and factors in Vibrio fischeri.</title>
        <authorList>
            <person name="Bongrand C."/>
            <person name="Moriano-Gutierrez S."/>
            <person name="Arevalo P."/>
            <person name="Mcfall-Ngai M."/>
            <person name="Visick K."/>
            <person name="Polz M.F."/>
            <person name="Ruby E.G."/>
        </authorList>
    </citation>
    <scope>NUCLEOTIDE SEQUENCE [LARGE SCALE GENOMIC DNA]</scope>
    <source>
        <strain evidence="3">emors.3.2</strain>
    </source>
</reference>
<keyword evidence="1" id="KW-0472">Membrane</keyword>
<dbReference type="EMBL" id="WOBO01000015">
    <property type="protein sequence ID" value="MUK46404.1"/>
    <property type="molecule type" value="Genomic_DNA"/>
</dbReference>
<dbReference type="AlphaFoldDB" id="A0A6N3Z4P5"/>
<sequence length="72" mass="8286">MQRQLNVVSTMSNIVKKVTIASVVIANILFIIIQLNQETTFLKFIFDCLMINGVIVSCYGAFLYFRRVYFGQ</sequence>
<comment type="caution">
    <text evidence="2">The sequence shown here is derived from an EMBL/GenBank/DDBJ whole genome shotgun (WGS) entry which is preliminary data.</text>
</comment>
<keyword evidence="1" id="KW-1133">Transmembrane helix</keyword>
<name>A0A6N3Z4P5_ALIFS</name>